<dbReference type="EMBL" id="CACVAQ010000266">
    <property type="protein sequence ID" value="CAA6818465.1"/>
    <property type="molecule type" value="Genomic_DNA"/>
</dbReference>
<protein>
    <submittedName>
        <fullName evidence="1">Uncharacterized protein</fullName>
    </submittedName>
</protein>
<dbReference type="AlphaFoldDB" id="A0A6S6TGJ3"/>
<evidence type="ECO:0000313" key="1">
    <source>
        <dbReference type="EMBL" id="CAA6818465.1"/>
    </source>
</evidence>
<reference evidence="1" key="1">
    <citation type="submission" date="2020-01" db="EMBL/GenBank/DDBJ databases">
        <authorList>
            <person name="Meier V. D."/>
            <person name="Meier V D."/>
        </authorList>
    </citation>
    <scope>NUCLEOTIDE SEQUENCE</scope>
    <source>
        <strain evidence="1">HLG_WM_MAG_10</strain>
    </source>
</reference>
<organism evidence="1">
    <name type="scientific">uncultured Aureispira sp</name>
    <dbReference type="NCBI Taxonomy" id="1331704"/>
    <lineage>
        <taxon>Bacteria</taxon>
        <taxon>Pseudomonadati</taxon>
        <taxon>Bacteroidota</taxon>
        <taxon>Saprospiria</taxon>
        <taxon>Saprospirales</taxon>
        <taxon>Saprospiraceae</taxon>
        <taxon>Aureispira</taxon>
        <taxon>environmental samples</taxon>
    </lineage>
</organism>
<accession>A0A6S6TGJ3</accession>
<name>A0A6S6TGJ3_9BACT</name>
<gene>
    <name evidence="1" type="ORF">HELGO_WM17558</name>
</gene>
<sequence>MLFFYSLIPSKQNYSIMKIQLVILFVLHLLAIDLCAQNPSWISNTGSMNYTFGKYSLEGYNEQAYLWQDALLKGNVQTCTISEKVLDSRLMEGSVHGKYYEKISYNMEFKYNESKQLEQLLVNHVDIKYKSPKAIKNIRKESLSWVLDRLKIRAYWVDGTCEYLVNYVYNDAGQIKKEEWSSIYQFAEEVNIFPLEVLYEYQKNGAYTITGSYKEGFDSEEGILKYRLEFNEKGLLLKRTLYNRALKRRQENVPSKLETFVYTYNAEGYLSSMTSINGDRTKVHSYKYLNKDSLGNWQIQQVYDDKEVLLFEMERMIDYR</sequence>
<proteinExistence type="predicted"/>